<comment type="caution">
    <text evidence="4">The sequence shown here is derived from an EMBL/GenBank/DDBJ whole genome shotgun (WGS) entry which is preliminary data.</text>
</comment>
<protein>
    <recommendedName>
        <fullName evidence="3">Big-1 domain-containing protein</fullName>
    </recommendedName>
</protein>
<organism evidence="4 5">
    <name type="scientific">Candidatus Roizmanbacteria bacterium RIFCSPHIGHO2_01_FULL_39_12c</name>
    <dbReference type="NCBI Taxonomy" id="1802031"/>
    <lineage>
        <taxon>Bacteria</taxon>
        <taxon>Candidatus Roizmaniibacteriota</taxon>
    </lineage>
</organism>
<evidence type="ECO:0000259" key="3">
    <source>
        <dbReference type="PROSITE" id="PS51127"/>
    </source>
</evidence>
<comment type="similarity">
    <text evidence="1">Belongs to the intimin/invasin family.</text>
</comment>
<accession>A0A1F7GBW5</accession>
<dbReference type="Proteomes" id="UP000177208">
    <property type="component" value="Unassembled WGS sequence"/>
</dbReference>
<gene>
    <name evidence="4" type="ORF">A2774_02780</name>
</gene>
<name>A0A1F7GBW5_9BACT</name>
<feature type="signal peptide" evidence="2">
    <location>
        <begin position="1"/>
        <end position="20"/>
    </location>
</feature>
<sequence length="138" mass="14950">MDKKLLALITVFFLSFAFFAAVTLFDEPITQLIRAKDDSTPSPVRSKILAWPLASLNANGDSASSIYVFVVSESDKPISNRRVIVNNSIGTLKEISAVTDNNGKASFSLSSTTPGIAQLEALIEPDVKLSQKVTIQFE</sequence>
<keyword evidence="2" id="KW-0732">Signal</keyword>
<feature type="chain" id="PRO_5009529162" description="Big-1 domain-containing protein" evidence="2">
    <location>
        <begin position="21"/>
        <end position="138"/>
    </location>
</feature>
<dbReference type="PROSITE" id="PS51127">
    <property type="entry name" value="BIG1"/>
    <property type="match status" value="1"/>
</dbReference>
<dbReference type="SUPFAM" id="SSF49373">
    <property type="entry name" value="Invasin/intimin cell-adhesion fragments"/>
    <property type="match status" value="1"/>
</dbReference>
<proteinExistence type="inferred from homology"/>
<reference evidence="4 5" key="1">
    <citation type="journal article" date="2016" name="Nat. Commun.">
        <title>Thousands of microbial genomes shed light on interconnected biogeochemical processes in an aquifer system.</title>
        <authorList>
            <person name="Anantharaman K."/>
            <person name="Brown C.T."/>
            <person name="Hug L.A."/>
            <person name="Sharon I."/>
            <person name="Castelle C.J."/>
            <person name="Probst A.J."/>
            <person name="Thomas B.C."/>
            <person name="Singh A."/>
            <person name="Wilkins M.J."/>
            <person name="Karaoz U."/>
            <person name="Brodie E.L."/>
            <person name="Williams K.H."/>
            <person name="Hubbard S.S."/>
            <person name="Banfield J.F."/>
        </authorList>
    </citation>
    <scope>NUCLEOTIDE SEQUENCE [LARGE SCALE GENOMIC DNA]</scope>
</reference>
<dbReference type="AlphaFoldDB" id="A0A1F7GBW5"/>
<dbReference type="InterPro" id="IPR008964">
    <property type="entry name" value="Invasin/intimin_cell_adhesion"/>
</dbReference>
<evidence type="ECO:0000313" key="5">
    <source>
        <dbReference type="Proteomes" id="UP000177208"/>
    </source>
</evidence>
<evidence type="ECO:0000256" key="2">
    <source>
        <dbReference type="SAM" id="SignalP"/>
    </source>
</evidence>
<dbReference type="Pfam" id="PF02369">
    <property type="entry name" value="Big_1"/>
    <property type="match status" value="1"/>
</dbReference>
<dbReference type="InterPro" id="IPR003344">
    <property type="entry name" value="Big_1_dom"/>
</dbReference>
<evidence type="ECO:0000313" key="4">
    <source>
        <dbReference type="EMBL" id="OGK16356.1"/>
    </source>
</evidence>
<evidence type="ECO:0000256" key="1">
    <source>
        <dbReference type="ARBA" id="ARBA00010116"/>
    </source>
</evidence>
<feature type="domain" description="Big-1" evidence="3">
    <location>
        <begin position="46"/>
        <end position="138"/>
    </location>
</feature>
<dbReference type="EMBL" id="MFZG01000023">
    <property type="protein sequence ID" value="OGK16356.1"/>
    <property type="molecule type" value="Genomic_DNA"/>
</dbReference>
<dbReference type="Gene3D" id="2.60.40.10">
    <property type="entry name" value="Immunoglobulins"/>
    <property type="match status" value="1"/>
</dbReference>
<dbReference type="InterPro" id="IPR013783">
    <property type="entry name" value="Ig-like_fold"/>
</dbReference>